<dbReference type="Pfam" id="PF01546">
    <property type="entry name" value="Peptidase_M20"/>
    <property type="match status" value="1"/>
</dbReference>
<feature type="domain" description="Peptidase M20 dimerisation" evidence="6">
    <location>
        <begin position="186"/>
        <end position="339"/>
    </location>
</feature>
<keyword evidence="4" id="KW-0378">Hydrolase</keyword>
<dbReference type="Gene3D" id="1.10.150.900">
    <property type="match status" value="1"/>
</dbReference>
<dbReference type="InterPro" id="IPR002933">
    <property type="entry name" value="Peptidase_M20"/>
</dbReference>
<gene>
    <name evidence="7" type="ORF">DSAG12_03782</name>
</gene>
<evidence type="ECO:0000256" key="5">
    <source>
        <dbReference type="ARBA" id="ARBA00022833"/>
    </source>
</evidence>
<keyword evidence="8" id="KW-1185">Reference proteome</keyword>
<dbReference type="Proteomes" id="UP000321408">
    <property type="component" value="Chromosome"/>
</dbReference>
<keyword evidence="3" id="KW-0479">Metal-binding</keyword>
<dbReference type="SUPFAM" id="SSF53187">
    <property type="entry name" value="Zn-dependent exopeptidases"/>
    <property type="match status" value="1"/>
</dbReference>
<dbReference type="Gene3D" id="3.40.630.10">
    <property type="entry name" value="Zn peptidases"/>
    <property type="match status" value="1"/>
</dbReference>
<dbReference type="InterPro" id="IPR036264">
    <property type="entry name" value="Bact_exopeptidase_dim_dom"/>
</dbReference>
<evidence type="ECO:0000259" key="6">
    <source>
        <dbReference type="Pfam" id="PF07687"/>
    </source>
</evidence>
<dbReference type="GO" id="GO:0016787">
    <property type="term" value="F:hydrolase activity"/>
    <property type="evidence" value="ECO:0007669"/>
    <property type="project" value="UniProtKB-KW"/>
</dbReference>
<dbReference type="KEGG" id="psyt:DSAG12_03782"/>
<evidence type="ECO:0000256" key="1">
    <source>
        <dbReference type="ARBA" id="ARBA00001947"/>
    </source>
</evidence>
<comment type="similarity">
    <text evidence="2">Belongs to the peptidase M20A family.</text>
</comment>
<proteinExistence type="inferred from homology"/>
<dbReference type="PANTHER" id="PTHR43808:SF8">
    <property type="entry name" value="PEPTIDASE M20 DIMERISATION DOMAIN-CONTAINING PROTEIN"/>
    <property type="match status" value="1"/>
</dbReference>
<dbReference type="OrthoDB" id="24854at2157"/>
<protein>
    <submittedName>
        <fullName evidence="7">M20/M25/M40 family metallo-hydrolase</fullName>
    </submittedName>
</protein>
<accession>A0A5B9DFP1</accession>
<dbReference type="EMBL" id="CP042905">
    <property type="protein sequence ID" value="QEE17944.1"/>
    <property type="molecule type" value="Genomic_DNA"/>
</dbReference>
<organism evidence="7 8">
    <name type="scientific">Promethearchaeum syntrophicum</name>
    <dbReference type="NCBI Taxonomy" id="2594042"/>
    <lineage>
        <taxon>Archaea</taxon>
        <taxon>Promethearchaeati</taxon>
        <taxon>Promethearchaeota</taxon>
        <taxon>Promethearchaeia</taxon>
        <taxon>Promethearchaeales</taxon>
        <taxon>Promethearchaeaceae</taxon>
        <taxon>Promethearchaeum</taxon>
    </lineage>
</organism>
<dbReference type="RefSeq" id="WP_147664822.1">
    <property type="nucleotide sequence ID" value="NZ_CP042905.2"/>
</dbReference>
<dbReference type="Gene3D" id="3.30.70.360">
    <property type="match status" value="1"/>
</dbReference>
<dbReference type="SUPFAM" id="SSF55031">
    <property type="entry name" value="Bacterial exopeptidase dimerisation domain"/>
    <property type="match status" value="1"/>
</dbReference>
<dbReference type="GeneID" id="41331750"/>
<keyword evidence="5" id="KW-0862">Zinc</keyword>
<evidence type="ECO:0000256" key="3">
    <source>
        <dbReference type="ARBA" id="ARBA00022723"/>
    </source>
</evidence>
<dbReference type="AlphaFoldDB" id="A0A5B9DFP1"/>
<reference evidence="7 8" key="1">
    <citation type="journal article" date="2020" name="Nature">
        <title>Isolation of an archaeon at the prokaryote-eukaryote interface.</title>
        <authorList>
            <person name="Imachi H."/>
            <person name="Nobu M.K."/>
            <person name="Nakahara N."/>
            <person name="Morono Y."/>
            <person name="Ogawara M."/>
            <person name="Takaki Y."/>
            <person name="Takano Y."/>
            <person name="Uematsu K."/>
            <person name="Ikuta T."/>
            <person name="Ito M."/>
            <person name="Matsui Y."/>
            <person name="Miyazaki M."/>
            <person name="Murata K."/>
            <person name="Saito Y."/>
            <person name="Sakai S."/>
            <person name="Song C."/>
            <person name="Tasumi E."/>
            <person name="Yamanaka Y."/>
            <person name="Yamaguchi T."/>
            <person name="Kamagata Y."/>
            <person name="Tamaki H."/>
            <person name="Takai K."/>
        </authorList>
    </citation>
    <scope>NUCLEOTIDE SEQUENCE [LARGE SCALE GENOMIC DNA]</scope>
    <source>
        <strain evidence="7 8">MK-D1</strain>
    </source>
</reference>
<dbReference type="Pfam" id="PF07687">
    <property type="entry name" value="M20_dimer"/>
    <property type="match status" value="1"/>
</dbReference>
<name>A0A5B9DFP1_9ARCH</name>
<dbReference type="PANTHER" id="PTHR43808">
    <property type="entry name" value="ACETYLORNITHINE DEACETYLASE"/>
    <property type="match status" value="1"/>
</dbReference>
<reference evidence="7 8" key="2">
    <citation type="journal article" date="2024" name="Int. J. Syst. Evol. Microbiol.">
        <title>Promethearchaeum syntrophicum gen. nov., sp. nov., an anaerobic, obligately syntrophic archaeon, the first isolate of the lineage 'Asgard' archaea, and proposal of the new archaeal phylum Promethearchaeota phyl. nov. and kingdom Promethearchaeati regn. nov.</title>
        <authorList>
            <person name="Imachi H."/>
            <person name="Nobu M.K."/>
            <person name="Kato S."/>
            <person name="Takaki Y."/>
            <person name="Miyazaki M."/>
            <person name="Miyata M."/>
            <person name="Ogawara M."/>
            <person name="Saito Y."/>
            <person name="Sakai S."/>
            <person name="Tahara Y.O."/>
            <person name="Takano Y."/>
            <person name="Tasumi E."/>
            <person name="Uematsu K."/>
            <person name="Yoshimura T."/>
            <person name="Itoh T."/>
            <person name="Ohkuma M."/>
            <person name="Takai K."/>
        </authorList>
    </citation>
    <scope>NUCLEOTIDE SEQUENCE [LARGE SCALE GENOMIC DNA]</scope>
    <source>
        <strain evidence="7 8">MK-D1</strain>
    </source>
</reference>
<dbReference type="GO" id="GO:0046872">
    <property type="term" value="F:metal ion binding"/>
    <property type="evidence" value="ECO:0007669"/>
    <property type="project" value="UniProtKB-KW"/>
</dbReference>
<dbReference type="InterPro" id="IPR011650">
    <property type="entry name" value="Peptidase_M20_dimer"/>
</dbReference>
<evidence type="ECO:0000313" key="7">
    <source>
        <dbReference type="EMBL" id="QEE17944.1"/>
    </source>
</evidence>
<comment type="cofactor">
    <cofactor evidence="1">
        <name>Zn(2+)</name>
        <dbReference type="ChEBI" id="CHEBI:29105"/>
    </cofactor>
</comment>
<sequence length="449" mass="49239">MITENAIDEATQLISKLIQNKCVNPPGNEMKSIRTIEDHLKSKGIECSVYETAPNRGNLIARIKGAEDGPTLMFGPSHIDVVPVPNPEKWSMDPFGGEIKDGYIWGRGAMDMLFISATQVQAFIKIHEEGINKGELLLFIVSDEEAGGTFGVKWMMENHPELIEADYCLSESGGISIAENKLIFMIGEKGGAFKKLTFSGTPGHGSMPYGSENAVVKASKAILRIQNYCDNKIPITTEYLGYLADGLAMSKIQKFMVTTKFLLPLTLKLLRKKDPNTAKTIHSLSRMTMSPNIVKGGIAPNVIAANASVAVDIRTLPGQNDDYVVKHLKIALGDLAKETEISDLEKDEGGIASIGNASEASSKFISILEKAVNIDLPGSNLVPLLMPMVTDMRFFREKGVQSYGFSLFDPKVTTKDMVTLMHGIDERIRLTTVELTLKVYYNVAKLLFN</sequence>
<evidence type="ECO:0000256" key="4">
    <source>
        <dbReference type="ARBA" id="ARBA00022801"/>
    </source>
</evidence>
<evidence type="ECO:0000256" key="2">
    <source>
        <dbReference type="ARBA" id="ARBA00006247"/>
    </source>
</evidence>
<dbReference type="InterPro" id="IPR050072">
    <property type="entry name" value="Peptidase_M20A"/>
</dbReference>
<evidence type="ECO:0000313" key="8">
    <source>
        <dbReference type="Proteomes" id="UP000321408"/>
    </source>
</evidence>